<sequence>MHKHIDLNNFAEGALLERVNLEIGKVLENIQDLNTDATKKRKVTITLEIEPNDRRELANVVSSVKSTLVPTTAVSASLMIGHDGRQVIGRELKSAMPGQYMVDVDSGEIVNDDGSKAEEPTESTVIDFRKTK</sequence>
<protein>
    <submittedName>
        <fullName evidence="2">Replication terminator protein</fullName>
    </submittedName>
</protein>
<reference evidence="2 3" key="1">
    <citation type="submission" date="2022-10" db="EMBL/GenBank/DDBJ databases">
        <title>Complete genome sequence of Exiguobacterium profundum TSS-3 isolated from an extremely saline-alkaline spring located in Ixtapa, Chiapas-Mexico.</title>
        <authorList>
            <person name="Rincon-Rosales R."/>
            <person name="Rogel M.A."/>
            <person name="Rincon-Molina C.I."/>
            <person name="Guerrero G."/>
            <person name="Manzano-Gomez L.A."/>
            <person name="Lopez-Lopez A."/>
            <person name="Rincon Molina F.A."/>
            <person name="Martinez-Romero E."/>
        </authorList>
    </citation>
    <scope>NUCLEOTIDE SEQUENCE [LARGE SCALE GENOMIC DNA]</scope>
    <source>
        <strain evidence="2 3">TSS-3</strain>
    </source>
</reference>
<feature type="region of interest" description="Disordered" evidence="1">
    <location>
        <begin position="111"/>
        <end position="132"/>
    </location>
</feature>
<dbReference type="RefSeq" id="WP_275060472.1">
    <property type="nucleotide sequence ID" value="NZ_CP109617.1"/>
</dbReference>
<keyword evidence="3" id="KW-1185">Reference proteome</keyword>
<gene>
    <name evidence="2" type="ORF">OE059_04730</name>
</gene>
<name>A0ABY8B4U3_9BACL</name>
<evidence type="ECO:0000313" key="3">
    <source>
        <dbReference type="Proteomes" id="UP001219957"/>
    </source>
</evidence>
<dbReference type="Proteomes" id="UP001219957">
    <property type="component" value="Chromosome"/>
</dbReference>
<accession>A0ABY8B4U3</accession>
<evidence type="ECO:0000256" key="1">
    <source>
        <dbReference type="SAM" id="MobiDB-lite"/>
    </source>
</evidence>
<evidence type="ECO:0000313" key="2">
    <source>
        <dbReference type="EMBL" id="WED56168.1"/>
    </source>
</evidence>
<proteinExistence type="predicted"/>
<organism evidence="2 3">
    <name type="scientific">Exiguobacterium profundum</name>
    <dbReference type="NCBI Taxonomy" id="307643"/>
    <lineage>
        <taxon>Bacteria</taxon>
        <taxon>Bacillati</taxon>
        <taxon>Bacillota</taxon>
        <taxon>Bacilli</taxon>
        <taxon>Bacillales</taxon>
        <taxon>Bacillales Family XII. Incertae Sedis</taxon>
        <taxon>Exiguobacterium</taxon>
    </lineage>
</organism>
<dbReference type="EMBL" id="CP109617">
    <property type="protein sequence ID" value="WED56168.1"/>
    <property type="molecule type" value="Genomic_DNA"/>
</dbReference>